<dbReference type="STRING" id="198628.Dda3937_04589"/>
<name>E0SCN8_DICD3</name>
<proteinExistence type="predicted"/>
<dbReference type="AlphaFoldDB" id="E0SCN8"/>
<organism evidence="1 2">
    <name type="scientific">Dickeya dadantii (strain 3937)</name>
    <name type="common">Erwinia chrysanthemi (strain 3937)</name>
    <dbReference type="NCBI Taxonomy" id="198628"/>
    <lineage>
        <taxon>Bacteria</taxon>
        <taxon>Pseudomonadati</taxon>
        <taxon>Pseudomonadota</taxon>
        <taxon>Gammaproteobacteria</taxon>
        <taxon>Enterobacterales</taxon>
        <taxon>Pectobacteriaceae</taxon>
        <taxon>Dickeya</taxon>
    </lineage>
</organism>
<sequence length="80" mass="8821">MGVMTAEWYAAAAGSRPPRNFFAAAPITARNRRRAFLTQQTAGICRADTRPFSITGVHILMKRGELWLISTSRSVFPVPA</sequence>
<dbReference type="KEGG" id="ddd:Dda3937_04589"/>
<dbReference type="EMBL" id="CP002038">
    <property type="protein sequence ID" value="ADM98562.1"/>
    <property type="molecule type" value="Genomic_DNA"/>
</dbReference>
<evidence type="ECO:0000313" key="2">
    <source>
        <dbReference type="Proteomes" id="UP000006859"/>
    </source>
</evidence>
<evidence type="ECO:0000313" key="1">
    <source>
        <dbReference type="EMBL" id="ADM98562.1"/>
    </source>
</evidence>
<reference evidence="1 2" key="1">
    <citation type="journal article" date="2011" name="J. Bacteriol.">
        <title>Genome sequence of the plant-pathogenic bacterium Dickeya dadantii 3937.</title>
        <authorList>
            <person name="Glasner J.D."/>
            <person name="Yang C.H."/>
            <person name="Reverchon S."/>
            <person name="Hugouvieux-Cotte-Pattat N."/>
            <person name="Condemine G."/>
            <person name="Bohin J.P."/>
            <person name="Van Gijsegem F."/>
            <person name="Yang S."/>
            <person name="Franza T."/>
            <person name="Expert D."/>
            <person name="Plunkett G. III"/>
            <person name="San Francisco M.J."/>
            <person name="Charkowski A.O."/>
            <person name="Py B."/>
            <person name="Bell K."/>
            <person name="Rauscher L."/>
            <person name="Rodriguez-Palenzuela P."/>
            <person name="Toussaint A."/>
            <person name="Holeva M.C."/>
            <person name="He S.Y."/>
            <person name="Douet V."/>
            <person name="Boccara M."/>
            <person name="Blanco C."/>
            <person name="Toth I."/>
            <person name="Anderson B.D."/>
            <person name="Biehl B.S."/>
            <person name="Mau B."/>
            <person name="Flynn S.M."/>
            <person name="Barras F."/>
            <person name="Lindeberg M."/>
            <person name="Birch P.R."/>
            <person name="Tsuyumu S."/>
            <person name="Shi X."/>
            <person name="Hibbing M."/>
            <person name="Yap M.N."/>
            <person name="Carpentier M."/>
            <person name="Dassa E."/>
            <person name="Umehara M."/>
            <person name="Kim J.F."/>
            <person name="Rusch M."/>
            <person name="Soni P."/>
            <person name="Mayhew G.F."/>
            <person name="Fouts D.E."/>
            <person name="Gill S.R."/>
            <person name="Blattner F.R."/>
            <person name="Keen N.T."/>
            <person name="Perna N.T."/>
        </authorList>
    </citation>
    <scope>NUCLEOTIDE SEQUENCE [LARGE SCALE GENOMIC DNA]</scope>
    <source>
        <strain evidence="1 2">3937</strain>
    </source>
</reference>
<accession>E0SCN8</accession>
<dbReference type="HOGENOM" id="CLU_2584111_0_0_6"/>
<dbReference type="Proteomes" id="UP000006859">
    <property type="component" value="Chromosome"/>
</dbReference>
<gene>
    <name evidence="1" type="ordered locus">Dda3937_04589</name>
</gene>
<protein>
    <submittedName>
        <fullName evidence="1">Uncharacterized protein</fullName>
    </submittedName>
</protein>
<keyword evidence="2" id="KW-1185">Reference proteome</keyword>